<comment type="caution">
    <text evidence="3">The sequence shown here is derived from an EMBL/GenBank/DDBJ whole genome shotgun (WGS) entry which is preliminary data.</text>
</comment>
<dbReference type="Proteomes" id="UP001597156">
    <property type="component" value="Unassembled WGS sequence"/>
</dbReference>
<feature type="binding site" evidence="1">
    <location>
        <position position="330"/>
    </location>
    <ligand>
        <name>a divalent metal cation</name>
        <dbReference type="ChEBI" id="CHEBI:60240"/>
    </ligand>
</feature>
<sequence>MDLKQLLSDVKEILNADGDYSHLSDQEVYAPSIQVDRRNVYFILHQTDSEGILQKHLVVYENRLTAGDFDAEESLTDVDSTLLVGELNEKNNDALAKRFQWIRPTSRRNYKYTFGLGDRLGNASNAHLRLLKGRGIMPVLAQQSIRELVLMHRTNTDVFQSASWAVFEEGFTYGWGADGDHVKTPYEVDYAVKIGCSMITLDCTEEINNDIVNLKDDELDKRFNTLDPDQINYFNDTYLNKTFDLGNGRSVKFTKHDVEESVLTFYDAILFAAGIYKKFVVPYNLDFEISMDETPYQTTNPNHFFFANELHRRGITPTTMAPRFYGEFQKAIDYIGDTKRFEREYVIHEAIAEHFGYKLSIHSGSDKLSVYEIIGRISKDHGWHVKTAGTNWLEALRVIAHKDPKFMLELYKFAYENLDDVKDFYVFNAQTDGTAPKPETMTEENVMDLLNNDDARQVLHTMYGSIMNLKHNYHYVYRDKLWNILLKNQALYDRYLNIHIAEHLDLLQGIAKTKQEAQEIHEPKTDISKEDATELREEGTERLEELAKN</sequence>
<evidence type="ECO:0000313" key="4">
    <source>
        <dbReference type="Proteomes" id="UP001597156"/>
    </source>
</evidence>
<evidence type="ECO:0000256" key="2">
    <source>
        <dbReference type="SAM" id="MobiDB-lite"/>
    </source>
</evidence>
<dbReference type="HAMAP" id="MF_02243">
    <property type="entry name" value="UxaE"/>
    <property type="match status" value="1"/>
</dbReference>
<name>A0ABW3PH84_9LACO</name>
<dbReference type="InterPro" id="IPR032586">
    <property type="entry name" value="UxaE"/>
</dbReference>
<dbReference type="EC" id="5.1.2.7" evidence="1"/>
<evidence type="ECO:0000256" key="1">
    <source>
        <dbReference type="HAMAP-Rule" id="MF_02243"/>
    </source>
</evidence>
<comment type="cofactor">
    <cofactor evidence="1">
        <name>a divalent metal cation</name>
        <dbReference type="ChEBI" id="CHEBI:60240"/>
    </cofactor>
</comment>
<gene>
    <name evidence="1" type="primary">uxaE</name>
    <name evidence="3" type="ORF">ACFQ22_09190</name>
</gene>
<keyword evidence="4" id="KW-1185">Reference proteome</keyword>
<comment type="catalytic activity">
    <reaction evidence="1">
        <text>keto-D-tagaturonate = keto-D-fructuronate</text>
        <dbReference type="Rhea" id="RHEA:51656"/>
        <dbReference type="ChEBI" id="CHEBI:17886"/>
        <dbReference type="ChEBI" id="CHEBI:59881"/>
        <dbReference type="EC" id="5.1.2.7"/>
    </reaction>
</comment>
<protein>
    <recommendedName>
        <fullName evidence="1">Tagaturonate/fructuronate epimerase</fullName>
        <shortName evidence="1">D-TagA/D-FruA epimerase</shortName>
        <ecNumber evidence="1">5.1.2.7</ecNumber>
    </recommendedName>
</protein>
<dbReference type="Pfam" id="PF16257">
    <property type="entry name" value="UxaE"/>
    <property type="match status" value="1"/>
</dbReference>
<accession>A0ABW3PH84</accession>
<evidence type="ECO:0000313" key="3">
    <source>
        <dbReference type="EMBL" id="MFD1125523.1"/>
    </source>
</evidence>
<reference evidence="4" key="1">
    <citation type="journal article" date="2019" name="Int. J. Syst. Evol. Microbiol.">
        <title>The Global Catalogue of Microorganisms (GCM) 10K type strain sequencing project: providing services to taxonomists for standard genome sequencing and annotation.</title>
        <authorList>
            <consortium name="The Broad Institute Genomics Platform"/>
            <consortium name="The Broad Institute Genome Sequencing Center for Infectious Disease"/>
            <person name="Wu L."/>
            <person name="Ma J."/>
        </authorList>
    </citation>
    <scope>NUCLEOTIDE SEQUENCE [LARGE SCALE GENOMIC DNA]</scope>
    <source>
        <strain evidence="4">CCUG 71848</strain>
    </source>
</reference>
<feature type="region of interest" description="Disordered" evidence="2">
    <location>
        <begin position="515"/>
        <end position="549"/>
    </location>
</feature>
<dbReference type="RefSeq" id="WP_121977022.1">
    <property type="nucleotide sequence ID" value="NZ_JBHTLH010000032.1"/>
</dbReference>
<keyword evidence="1" id="KW-0479">Metal-binding</keyword>
<comment type="function">
    <text evidence="1">Catalyzes the epimerization of D-tagaturonate (D-TagA) to D-fructuronate (D-FruA).</text>
</comment>
<feature type="active site" description="Proton donor" evidence="1">
    <location>
        <position position="288"/>
    </location>
</feature>
<proteinExistence type="inferred from homology"/>
<feature type="binding site" evidence="1">
    <location>
        <position position="181"/>
    </location>
    <ligand>
        <name>a divalent metal cation</name>
        <dbReference type="ChEBI" id="CHEBI:60240"/>
    </ligand>
</feature>
<dbReference type="EMBL" id="JBHTLH010000032">
    <property type="protein sequence ID" value="MFD1125523.1"/>
    <property type="molecule type" value="Genomic_DNA"/>
</dbReference>
<keyword evidence="1" id="KW-0413">Isomerase</keyword>
<comment type="similarity">
    <text evidence="1">Belongs to the UxaE family.</text>
</comment>
<organism evidence="3 4">
    <name type="scientific">Lentilactobacillus raoultii</name>
    <dbReference type="NCBI Taxonomy" id="1987503"/>
    <lineage>
        <taxon>Bacteria</taxon>
        <taxon>Bacillati</taxon>
        <taxon>Bacillota</taxon>
        <taxon>Bacilli</taxon>
        <taxon>Lactobacillales</taxon>
        <taxon>Lactobacillaceae</taxon>
        <taxon>Lentilactobacillus</taxon>
    </lineage>
</organism>
<feature type="binding site" evidence="1">
    <location>
        <position position="362"/>
    </location>
    <ligand>
        <name>a divalent metal cation</name>
        <dbReference type="ChEBI" id="CHEBI:60240"/>
    </ligand>
</feature>
<feature type="active site" description="Proton acceptor" evidence="1">
    <location>
        <position position="180"/>
    </location>
</feature>